<evidence type="ECO:0000256" key="2">
    <source>
        <dbReference type="ARBA" id="ARBA00022499"/>
    </source>
</evidence>
<evidence type="ECO:0000256" key="1">
    <source>
        <dbReference type="ARBA" id="ARBA00004123"/>
    </source>
</evidence>
<dbReference type="PANTHER" id="PTHR32086:SF0">
    <property type="entry name" value="FANCONI ANEMIA GROUP D2 PROTEIN"/>
    <property type="match status" value="1"/>
</dbReference>
<organism evidence="6 7">
    <name type="scientific">Cuscuta campestris</name>
    <dbReference type="NCBI Taxonomy" id="132261"/>
    <lineage>
        <taxon>Eukaryota</taxon>
        <taxon>Viridiplantae</taxon>
        <taxon>Streptophyta</taxon>
        <taxon>Embryophyta</taxon>
        <taxon>Tracheophyta</taxon>
        <taxon>Spermatophyta</taxon>
        <taxon>Magnoliopsida</taxon>
        <taxon>eudicotyledons</taxon>
        <taxon>Gunneridae</taxon>
        <taxon>Pentapetalae</taxon>
        <taxon>asterids</taxon>
        <taxon>lamiids</taxon>
        <taxon>Solanales</taxon>
        <taxon>Convolvulaceae</taxon>
        <taxon>Cuscuteae</taxon>
        <taxon>Cuscuta</taxon>
        <taxon>Cuscuta subgen. Grammica</taxon>
        <taxon>Cuscuta sect. Cleistogrammica</taxon>
    </lineage>
</organism>
<dbReference type="GO" id="GO:0000793">
    <property type="term" value="C:condensed chromosome"/>
    <property type="evidence" value="ECO:0007669"/>
    <property type="project" value="TreeGrafter"/>
</dbReference>
<gene>
    <name evidence="6" type="ORF">CCAM_LOCUS28958</name>
</gene>
<sequence>MYKCLFEEFADSSYSRQELLGALVTHVGSGISHEVSTGLEAMALLASKYSHELIPLSSYIMGILDYPEGFSLENLHKVVTAVLCLFNHVIKQMIRIFLLW</sequence>
<keyword evidence="2" id="KW-1017">Isopeptide bond</keyword>
<keyword evidence="7" id="KW-1185">Reference proteome</keyword>
<reference evidence="6 7" key="1">
    <citation type="submission" date="2018-04" db="EMBL/GenBank/DDBJ databases">
        <authorList>
            <person name="Vogel A."/>
        </authorList>
    </citation>
    <scope>NUCLEOTIDE SEQUENCE [LARGE SCALE GENOMIC DNA]</scope>
</reference>
<dbReference type="OrthoDB" id="10259640at2759"/>
<name>A0A484MEM4_9ASTE</name>
<evidence type="ECO:0000256" key="5">
    <source>
        <dbReference type="ARBA" id="ARBA00093456"/>
    </source>
</evidence>
<proteinExistence type="inferred from homology"/>
<dbReference type="InterPro" id="IPR029448">
    <property type="entry name" value="FANCD2"/>
</dbReference>
<dbReference type="Pfam" id="PF14631">
    <property type="entry name" value="FancD2"/>
    <property type="match status" value="1"/>
</dbReference>
<dbReference type="Proteomes" id="UP000595140">
    <property type="component" value="Unassembled WGS sequence"/>
</dbReference>
<dbReference type="GO" id="GO:0036297">
    <property type="term" value="P:interstrand cross-link repair"/>
    <property type="evidence" value="ECO:0007669"/>
    <property type="project" value="TreeGrafter"/>
</dbReference>
<dbReference type="EMBL" id="OOIL02003368">
    <property type="protein sequence ID" value="VFQ87182.1"/>
    <property type="molecule type" value="Genomic_DNA"/>
</dbReference>
<dbReference type="GO" id="GO:1990918">
    <property type="term" value="P:double-strand break repair involved in meiotic recombination"/>
    <property type="evidence" value="ECO:0007669"/>
    <property type="project" value="TreeGrafter"/>
</dbReference>
<evidence type="ECO:0000313" key="7">
    <source>
        <dbReference type="Proteomes" id="UP000595140"/>
    </source>
</evidence>
<evidence type="ECO:0000313" key="6">
    <source>
        <dbReference type="EMBL" id="VFQ87182.1"/>
    </source>
</evidence>
<dbReference type="GO" id="GO:0031573">
    <property type="term" value="P:mitotic intra-S DNA damage checkpoint signaling"/>
    <property type="evidence" value="ECO:0007669"/>
    <property type="project" value="TreeGrafter"/>
</dbReference>
<dbReference type="GO" id="GO:0007129">
    <property type="term" value="P:homologous chromosome pairing at meiosis"/>
    <property type="evidence" value="ECO:0007669"/>
    <property type="project" value="TreeGrafter"/>
</dbReference>
<protein>
    <submittedName>
        <fullName evidence="6">Uncharacterized protein</fullName>
    </submittedName>
</protein>
<comment type="similarity">
    <text evidence="5">Belongs to the Fanconi anemia protein FANCD2 family.</text>
</comment>
<keyword evidence="4" id="KW-0539">Nucleus</keyword>
<dbReference type="GO" id="GO:0070182">
    <property type="term" value="F:DNA polymerase binding"/>
    <property type="evidence" value="ECO:0007669"/>
    <property type="project" value="TreeGrafter"/>
</dbReference>
<evidence type="ECO:0000256" key="3">
    <source>
        <dbReference type="ARBA" id="ARBA00022843"/>
    </source>
</evidence>
<comment type="subcellular location">
    <subcellularLocation>
        <location evidence="1">Nucleus</location>
    </subcellularLocation>
</comment>
<keyword evidence="3" id="KW-0832">Ubl conjugation</keyword>
<accession>A0A484MEM4</accession>
<evidence type="ECO:0000256" key="4">
    <source>
        <dbReference type="ARBA" id="ARBA00023242"/>
    </source>
</evidence>
<dbReference type="PANTHER" id="PTHR32086">
    <property type="entry name" value="FANCONI ANEMIA GROUP D2 PROTEIN"/>
    <property type="match status" value="1"/>
</dbReference>
<dbReference type="AlphaFoldDB" id="A0A484MEM4"/>
<dbReference type="GO" id="GO:0005634">
    <property type="term" value="C:nucleus"/>
    <property type="evidence" value="ECO:0007669"/>
    <property type="project" value="UniProtKB-SubCell"/>
</dbReference>